<reference evidence="4" key="1">
    <citation type="submission" date="2023-03" db="UniProtKB">
        <authorList>
            <consortium name="EnsemblPlants"/>
        </authorList>
    </citation>
    <scope>IDENTIFICATION</scope>
</reference>
<evidence type="ECO:0000313" key="5">
    <source>
        <dbReference type="Proteomes" id="UP001652600"/>
    </source>
</evidence>
<dbReference type="EnsemblPlants" id="MELO3C010198.2.1">
    <property type="protein sequence ID" value="MELO3C010198.2.1"/>
    <property type="gene ID" value="MELO3C010198.2"/>
</dbReference>
<dbReference type="InParanoid" id="A0A1S3B903"/>
<reference evidence="6" key="2">
    <citation type="submission" date="2025-04" db="UniProtKB">
        <authorList>
            <consortium name="RefSeq"/>
        </authorList>
    </citation>
    <scope>IDENTIFICATION</scope>
</reference>
<feature type="domain" description="DUF7887" evidence="3">
    <location>
        <begin position="61"/>
        <end position="121"/>
    </location>
</feature>
<gene>
    <name evidence="6" type="primary">LOC103487329</name>
    <name evidence="4" type="synonym">103487329</name>
</gene>
<keyword evidence="2" id="KW-0472">Membrane</keyword>
<dbReference type="PANTHER" id="PTHR38389:SF1">
    <property type="entry name" value="DNA-DIRECTED RNA POLYMERASE SUBUNIT BETA"/>
    <property type="match status" value="1"/>
</dbReference>
<keyword evidence="2" id="KW-0812">Transmembrane</keyword>
<feature type="transmembrane region" description="Helical" evidence="2">
    <location>
        <begin position="103"/>
        <end position="122"/>
    </location>
</feature>
<dbReference type="RefSeq" id="XP_008443827.1">
    <property type="nucleotide sequence ID" value="XM_008445605.2"/>
</dbReference>
<evidence type="ECO:0000256" key="1">
    <source>
        <dbReference type="SAM" id="MobiDB-lite"/>
    </source>
</evidence>
<reference evidence="5" key="3">
    <citation type="submission" date="2025-05" db="UniProtKB">
        <authorList>
            <consortium name="RefSeq"/>
        </authorList>
    </citation>
    <scope>NUCLEOTIDE SEQUENCE [LARGE SCALE GENOMIC DNA]</scope>
</reference>
<keyword evidence="2" id="KW-1133">Transmembrane helix</keyword>
<dbReference type="PANTHER" id="PTHR38389">
    <property type="entry name" value="DNA-DIRECTED RNA POLYMERASE SUBUNIT BETA"/>
    <property type="match status" value="1"/>
</dbReference>
<dbReference type="Proteomes" id="UP001652600">
    <property type="component" value="Chromosome 2"/>
</dbReference>
<protein>
    <submittedName>
        <fullName evidence="6">Uncharacterized protein LOC103487329</fullName>
    </submittedName>
</protein>
<evidence type="ECO:0000259" key="3">
    <source>
        <dbReference type="Pfam" id="PF25397"/>
    </source>
</evidence>
<sequence length="127" mass="13787">MAMVDSSFIFIGISAVPHPLLNNNKNNNGRKFGITSAKRTQDSDSTSSTQPNQFKFPSLRVSNPLLARSVVSVLGLGFVDAGYSGDWSRIGAITKETEELLKIGAFLVVPFCVFLVFSFSKFDSDSS</sequence>
<keyword evidence="5" id="KW-1185">Reference proteome</keyword>
<proteinExistence type="predicted"/>
<accession>A0A1S3B903</accession>
<organism evidence="5 6">
    <name type="scientific">Cucumis melo</name>
    <name type="common">Muskmelon</name>
    <dbReference type="NCBI Taxonomy" id="3656"/>
    <lineage>
        <taxon>Eukaryota</taxon>
        <taxon>Viridiplantae</taxon>
        <taxon>Streptophyta</taxon>
        <taxon>Embryophyta</taxon>
        <taxon>Tracheophyta</taxon>
        <taxon>Spermatophyta</taxon>
        <taxon>Magnoliopsida</taxon>
        <taxon>eudicotyledons</taxon>
        <taxon>Gunneridae</taxon>
        <taxon>Pentapetalae</taxon>
        <taxon>rosids</taxon>
        <taxon>fabids</taxon>
        <taxon>Cucurbitales</taxon>
        <taxon>Cucurbitaceae</taxon>
        <taxon>Benincaseae</taxon>
        <taxon>Cucumis</taxon>
    </lineage>
</organism>
<name>A0A1S3B903_CUCME</name>
<dbReference type="Gramene" id="MELO3C010198.2.1">
    <property type="protein sequence ID" value="MELO3C010198.2.1"/>
    <property type="gene ID" value="MELO3C010198.2"/>
</dbReference>
<dbReference type="KEGG" id="cmo:103487329"/>
<dbReference type="eggNOG" id="ENOG502S7II">
    <property type="taxonomic scope" value="Eukaryota"/>
</dbReference>
<evidence type="ECO:0000256" key="2">
    <source>
        <dbReference type="SAM" id="Phobius"/>
    </source>
</evidence>
<dbReference type="Pfam" id="PF25397">
    <property type="entry name" value="DUF7887"/>
    <property type="match status" value="1"/>
</dbReference>
<dbReference type="OrthoDB" id="1937164at2759"/>
<dbReference type="AlphaFoldDB" id="A0A1S3B903"/>
<evidence type="ECO:0000313" key="4">
    <source>
        <dbReference type="EnsemblPlants" id="MELO3C010198.2.1"/>
    </source>
</evidence>
<dbReference type="GeneID" id="103487329"/>
<dbReference type="InterPro" id="IPR057209">
    <property type="entry name" value="DUF7887"/>
</dbReference>
<feature type="region of interest" description="Disordered" evidence="1">
    <location>
        <begin position="31"/>
        <end position="51"/>
    </location>
</feature>
<evidence type="ECO:0000313" key="6">
    <source>
        <dbReference type="RefSeq" id="XP_008443827.1"/>
    </source>
</evidence>